<evidence type="ECO:0000313" key="1">
    <source>
        <dbReference type="EMBL" id="ETO09410.1"/>
    </source>
</evidence>
<organism evidence="1 2">
    <name type="scientific">Reticulomyxa filosa</name>
    <dbReference type="NCBI Taxonomy" id="46433"/>
    <lineage>
        <taxon>Eukaryota</taxon>
        <taxon>Sar</taxon>
        <taxon>Rhizaria</taxon>
        <taxon>Retaria</taxon>
        <taxon>Foraminifera</taxon>
        <taxon>Monothalamids</taxon>
        <taxon>Reticulomyxidae</taxon>
        <taxon>Reticulomyxa</taxon>
    </lineage>
</organism>
<comment type="caution">
    <text evidence="1">The sequence shown here is derived from an EMBL/GenBank/DDBJ whole genome shotgun (WGS) entry which is preliminary data.</text>
</comment>
<proteinExistence type="predicted"/>
<keyword evidence="2" id="KW-1185">Reference proteome</keyword>
<evidence type="ECO:0000313" key="2">
    <source>
        <dbReference type="Proteomes" id="UP000023152"/>
    </source>
</evidence>
<dbReference type="AlphaFoldDB" id="X6M8S3"/>
<accession>X6M8S3</accession>
<dbReference type="EMBL" id="ASPP01024083">
    <property type="protein sequence ID" value="ETO09410.1"/>
    <property type="molecule type" value="Genomic_DNA"/>
</dbReference>
<dbReference type="Proteomes" id="UP000023152">
    <property type="component" value="Unassembled WGS sequence"/>
</dbReference>
<reference evidence="1 2" key="1">
    <citation type="journal article" date="2013" name="Curr. Biol.">
        <title>The Genome of the Foraminiferan Reticulomyxa filosa.</title>
        <authorList>
            <person name="Glockner G."/>
            <person name="Hulsmann N."/>
            <person name="Schleicher M."/>
            <person name="Noegel A.A."/>
            <person name="Eichinger L."/>
            <person name="Gallinger C."/>
            <person name="Pawlowski J."/>
            <person name="Sierra R."/>
            <person name="Euteneuer U."/>
            <person name="Pillet L."/>
            <person name="Moustafa A."/>
            <person name="Platzer M."/>
            <person name="Groth M."/>
            <person name="Szafranski K."/>
            <person name="Schliwa M."/>
        </authorList>
    </citation>
    <scope>NUCLEOTIDE SEQUENCE [LARGE SCALE GENOMIC DNA]</scope>
</reference>
<name>X6M8S3_RETFI</name>
<sequence>MVERAFSRYNTGVLCLQFPDGHVEAFGALPQGYSQGFSLQKEDKRVKCSNTMIIKNVDETFTALSYGNTITMGEAYFRGHWSVDVTKQDLGDLLTQLFWNSVTNEHPIQKWLKYVSIWDWQQYLERIGLRKDAAEDAKNVNETYFGTDFFQHILDDSLTYRTFLLHKQGSKLLL</sequence>
<protein>
    <submittedName>
        <fullName evidence="1">Uncharacterized protein</fullName>
    </submittedName>
</protein>
<gene>
    <name evidence="1" type="ORF">RFI_27970</name>
</gene>